<reference evidence="1 2" key="1">
    <citation type="submission" date="2020-08" db="EMBL/GenBank/DDBJ databases">
        <title>Genomic Encyclopedia of Type Strains, Phase III (KMG-III): the genomes of soil and plant-associated and newly described type strains.</title>
        <authorList>
            <person name="Whitman W."/>
        </authorList>
    </citation>
    <scope>NUCLEOTIDE SEQUENCE [LARGE SCALE GENOMIC DNA]</scope>
    <source>
        <strain evidence="1 2">CECT 8654</strain>
    </source>
</reference>
<comment type="caution">
    <text evidence="1">The sequence shown here is derived from an EMBL/GenBank/DDBJ whole genome shotgun (WGS) entry which is preliminary data.</text>
</comment>
<dbReference type="RefSeq" id="WP_246387149.1">
    <property type="nucleotide sequence ID" value="NZ_JACHWY010000004.1"/>
</dbReference>
<sequence length="46" mass="4983">MEGVPPEAITREEKEAIVAEEEAKIKATYRDLSIGALISALTFGSF</sequence>
<dbReference type="Proteomes" id="UP000537130">
    <property type="component" value="Unassembled WGS sequence"/>
</dbReference>
<dbReference type="EMBL" id="JACHWY010000004">
    <property type="protein sequence ID" value="MBB3048919.1"/>
    <property type="molecule type" value="Genomic_DNA"/>
</dbReference>
<organism evidence="1 2">
    <name type="scientific">Litorivivens lipolytica</name>
    <dbReference type="NCBI Taxonomy" id="1524264"/>
    <lineage>
        <taxon>Bacteria</taxon>
        <taxon>Pseudomonadati</taxon>
        <taxon>Pseudomonadota</taxon>
        <taxon>Gammaproteobacteria</taxon>
        <taxon>Litorivivens</taxon>
    </lineage>
</organism>
<dbReference type="AlphaFoldDB" id="A0A7W4Z6V6"/>
<accession>A0A7W4Z6V6</accession>
<name>A0A7W4Z6V6_9GAMM</name>
<proteinExistence type="predicted"/>
<gene>
    <name evidence="1" type="ORF">FHR99_003193</name>
</gene>
<protein>
    <submittedName>
        <fullName evidence="1">Uncharacterized protein</fullName>
    </submittedName>
</protein>
<keyword evidence="2" id="KW-1185">Reference proteome</keyword>
<evidence type="ECO:0000313" key="1">
    <source>
        <dbReference type="EMBL" id="MBB3048919.1"/>
    </source>
</evidence>
<evidence type="ECO:0000313" key="2">
    <source>
        <dbReference type="Proteomes" id="UP000537130"/>
    </source>
</evidence>